<sequence length="146" mass="17125">MQAEVVIEVPFHDVDTMNVVWHGHYLKYFEIARCKLLDQFHYNYNQMLASGYAWPVIESHVRYAQGIQFEQKIRVRAILKEWENRLKIDYLIFDDATGKRLTKGYTIQVAVEIATREMCFQSPQVLFDCLNQWPAFQALKGGESAC</sequence>
<evidence type="ECO:0000313" key="3">
    <source>
        <dbReference type="EMBL" id="MDQ1209747.1"/>
    </source>
</evidence>
<dbReference type="SUPFAM" id="SSF54637">
    <property type="entry name" value="Thioesterase/thiol ester dehydrase-isomerase"/>
    <property type="match status" value="1"/>
</dbReference>
<proteinExistence type="inferred from homology"/>
<evidence type="ECO:0000313" key="4">
    <source>
        <dbReference type="Proteomes" id="UP001233360"/>
    </source>
</evidence>
<dbReference type="GO" id="GO:0016787">
    <property type="term" value="F:hydrolase activity"/>
    <property type="evidence" value="ECO:0007669"/>
    <property type="project" value="UniProtKB-KW"/>
</dbReference>
<dbReference type="Proteomes" id="UP001233360">
    <property type="component" value="Unassembled WGS sequence"/>
</dbReference>
<reference evidence="3 4" key="1">
    <citation type="submission" date="2023-07" db="EMBL/GenBank/DDBJ databases">
        <title>Functional and genomic diversity of the sorghum phyllosphere microbiome.</title>
        <authorList>
            <person name="Shade A."/>
        </authorList>
    </citation>
    <scope>NUCLEOTIDE SEQUENCE [LARGE SCALE GENOMIC DNA]</scope>
    <source>
        <strain evidence="3 4">SORGH_AS_0887</strain>
    </source>
</reference>
<evidence type="ECO:0000256" key="2">
    <source>
        <dbReference type="ARBA" id="ARBA00022801"/>
    </source>
</evidence>
<dbReference type="InterPro" id="IPR029069">
    <property type="entry name" value="HotDog_dom_sf"/>
</dbReference>
<dbReference type="RefSeq" id="WP_004919957.1">
    <property type="nucleotide sequence ID" value="NZ_BCMA01000002.1"/>
</dbReference>
<comment type="caution">
    <text evidence="3">The sequence shown here is derived from an EMBL/GenBank/DDBJ whole genome shotgun (WGS) entry which is preliminary data.</text>
</comment>
<dbReference type="Pfam" id="PF13279">
    <property type="entry name" value="4HBT_2"/>
    <property type="match status" value="1"/>
</dbReference>
<dbReference type="GeneID" id="45233052"/>
<dbReference type="EC" id="3.1.2.-" evidence="3"/>
<dbReference type="CDD" id="cd00586">
    <property type="entry name" value="4HBT"/>
    <property type="match status" value="1"/>
</dbReference>
<dbReference type="Gene3D" id="3.10.129.10">
    <property type="entry name" value="Hotdog Thioesterase"/>
    <property type="match status" value="1"/>
</dbReference>
<dbReference type="PANTHER" id="PTHR31793:SF27">
    <property type="entry name" value="NOVEL THIOESTERASE SUPERFAMILY DOMAIN AND SAPOSIN A-TYPE DOMAIN CONTAINING PROTEIN (0610012H03RIK)"/>
    <property type="match status" value="1"/>
</dbReference>
<evidence type="ECO:0000256" key="1">
    <source>
        <dbReference type="ARBA" id="ARBA00005953"/>
    </source>
</evidence>
<dbReference type="EMBL" id="JAUTBK010000002">
    <property type="protein sequence ID" value="MDQ1209747.1"/>
    <property type="molecule type" value="Genomic_DNA"/>
</dbReference>
<gene>
    <name evidence="3" type="ORF">QE380_002670</name>
</gene>
<comment type="similarity">
    <text evidence="1">Belongs to the 4-hydroxybenzoyl-CoA thioesterase family.</text>
</comment>
<name>A0ABU0UYV1_ACIBI</name>
<organism evidence="3 4">
    <name type="scientific">Acinetobacter baylyi</name>
    <dbReference type="NCBI Taxonomy" id="202950"/>
    <lineage>
        <taxon>Bacteria</taxon>
        <taxon>Pseudomonadati</taxon>
        <taxon>Pseudomonadota</taxon>
        <taxon>Gammaproteobacteria</taxon>
        <taxon>Moraxellales</taxon>
        <taxon>Moraxellaceae</taxon>
        <taxon>Acinetobacter</taxon>
    </lineage>
</organism>
<dbReference type="InterPro" id="IPR050563">
    <property type="entry name" value="4-hydroxybenzoyl-CoA_TE"/>
</dbReference>
<accession>A0ABU0UYV1</accession>
<keyword evidence="2 3" id="KW-0378">Hydrolase</keyword>
<dbReference type="PANTHER" id="PTHR31793">
    <property type="entry name" value="4-HYDROXYBENZOYL-COA THIOESTERASE FAMILY MEMBER"/>
    <property type="match status" value="1"/>
</dbReference>
<keyword evidence="4" id="KW-1185">Reference proteome</keyword>
<protein>
    <submittedName>
        <fullName evidence="3">Acyl-CoA thioester hydrolase</fullName>
        <ecNumber evidence="3">3.1.2.-</ecNumber>
    </submittedName>
</protein>